<name>A0A158NAP2_ATTCE</name>
<protein>
    <recommendedName>
        <fullName evidence="4">Transmembrane protein 186</fullName>
    </recommendedName>
</protein>
<reference evidence="2" key="2">
    <citation type="submission" date="2016-04" db="UniProtKB">
        <authorList>
            <consortium name="EnsemblMetazoa"/>
        </authorList>
    </citation>
    <scope>IDENTIFICATION</scope>
</reference>
<dbReference type="OrthoDB" id="7407406at2759"/>
<accession>A0A158NAP2</accession>
<evidence type="ECO:0000313" key="2">
    <source>
        <dbReference type="EnsemblMetazoa" id="XP_012054600.1"/>
    </source>
</evidence>
<evidence type="ECO:0000256" key="1">
    <source>
        <dbReference type="SAM" id="Phobius"/>
    </source>
</evidence>
<feature type="transmembrane region" description="Helical" evidence="1">
    <location>
        <begin position="77"/>
        <end position="96"/>
    </location>
</feature>
<dbReference type="AlphaFoldDB" id="A0A158NAP2"/>
<keyword evidence="1" id="KW-1133">Transmembrane helix</keyword>
<evidence type="ECO:0000313" key="3">
    <source>
        <dbReference type="Proteomes" id="UP000005205"/>
    </source>
</evidence>
<organism evidence="2 3">
    <name type="scientific">Atta cephalotes</name>
    <name type="common">Leafcutter ant</name>
    <dbReference type="NCBI Taxonomy" id="12957"/>
    <lineage>
        <taxon>Eukaryota</taxon>
        <taxon>Metazoa</taxon>
        <taxon>Ecdysozoa</taxon>
        <taxon>Arthropoda</taxon>
        <taxon>Hexapoda</taxon>
        <taxon>Insecta</taxon>
        <taxon>Pterygota</taxon>
        <taxon>Neoptera</taxon>
        <taxon>Endopterygota</taxon>
        <taxon>Hymenoptera</taxon>
        <taxon>Apocrita</taxon>
        <taxon>Aculeata</taxon>
        <taxon>Formicoidea</taxon>
        <taxon>Formicidae</taxon>
        <taxon>Myrmicinae</taxon>
        <taxon>Atta</taxon>
    </lineage>
</organism>
<dbReference type="KEGG" id="acep:105617654"/>
<sequence>MIYLLNKTSILWRPVFHKNIISGPINKNTLVKSYKHLNNKTNAWTEQKYKLKDNISNGYQLVYREQSSICTLITSTYHFGWLSLATSLFTLGYFIYMKSPVQEGIENTLSDDELILRPFSNWEKLLLIFGSFTISIVLIVSSKAVPFRIYYNSADKIYKAVFVNRILGKTQMETFSEGTVVPVFNRNRGDIFFKLNGRIVILDKECFPVQSIRERMICKTE</sequence>
<keyword evidence="1" id="KW-0812">Transmembrane</keyword>
<dbReference type="InParanoid" id="A0A158NAP2"/>
<keyword evidence="1" id="KW-0472">Membrane</keyword>
<keyword evidence="3" id="KW-1185">Reference proteome</keyword>
<feature type="transmembrane region" description="Helical" evidence="1">
    <location>
        <begin position="125"/>
        <end position="145"/>
    </location>
</feature>
<dbReference type="EMBL" id="ADTU01009899">
    <property type="status" value="NOT_ANNOTATED_CDS"/>
    <property type="molecule type" value="Genomic_DNA"/>
</dbReference>
<reference evidence="3" key="1">
    <citation type="journal article" date="2011" name="PLoS Genet.">
        <title>The genome sequence of the leaf-cutter ant Atta cephalotes reveals insights into its obligate symbiotic lifestyle.</title>
        <authorList>
            <person name="Suen G."/>
            <person name="Teiling C."/>
            <person name="Li L."/>
            <person name="Holt C."/>
            <person name="Abouheif E."/>
            <person name="Bornberg-Bauer E."/>
            <person name="Bouffard P."/>
            <person name="Caldera E.J."/>
            <person name="Cash E."/>
            <person name="Cavanaugh A."/>
            <person name="Denas O."/>
            <person name="Elhaik E."/>
            <person name="Fave M.J."/>
            <person name="Gadau J."/>
            <person name="Gibson J.D."/>
            <person name="Graur D."/>
            <person name="Grubbs K.J."/>
            <person name="Hagen D.E."/>
            <person name="Harkins T.T."/>
            <person name="Helmkampf M."/>
            <person name="Hu H."/>
            <person name="Johnson B.R."/>
            <person name="Kim J."/>
            <person name="Marsh S.E."/>
            <person name="Moeller J.A."/>
            <person name="Munoz-Torres M.C."/>
            <person name="Murphy M.C."/>
            <person name="Naughton M.C."/>
            <person name="Nigam S."/>
            <person name="Overson R."/>
            <person name="Rajakumar R."/>
            <person name="Reese J.T."/>
            <person name="Scott J.J."/>
            <person name="Smith C.R."/>
            <person name="Tao S."/>
            <person name="Tsutsui N.D."/>
            <person name="Viljakainen L."/>
            <person name="Wissler L."/>
            <person name="Yandell M.D."/>
            <person name="Zimmer F."/>
            <person name="Taylor J."/>
            <person name="Slater S.C."/>
            <person name="Clifton S.W."/>
            <person name="Warren W.C."/>
            <person name="Elsik C.G."/>
            <person name="Smith C.D."/>
            <person name="Weinstock G.M."/>
            <person name="Gerardo N.M."/>
            <person name="Currie C.R."/>
        </authorList>
    </citation>
    <scope>NUCLEOTIDE SEQUENCE [LARGE SCALE GENOMIC DNA]</scope>
</reference>
<gene>
    <name evidence="2" type="primary">105617654</name>
</gene>
<dbReference type="EnsemblMetazoa" id="XM_012199210.1">
    <property type="protein sequence ID" value="XP_012054600.1"/>
    <property type="gene ID" value="LOC105617654"/>
</dbReference>
<evidence type="ECO:0008006" key="4">
    <source>
        <dbReference type="Google" id="ProtNLM"/>
    </source>
</evidence>
<proteinExistence type="predicted"/>
<dbReference type="Proteomes" id="UP000005205">
    <property type="component" value="Unassembled WGS sequence"/>
</dbReference>